<dbReference type="GeneID" id="70249416"/>
<dbReference type="PANTHER" id="PTHR37535">
    <property type="entry name" value="FLUG DOMAIN PROTEIN"/>
    <property type="match status" value="1"/>
</dbReference>
<dbReference type="Proteomes" id="UP001201262">
    <property type="component" value="Unassembled WGS sequence"/>
</dbReference>
<proteinExistence type="predicted"/>
<dbReference type="PANTHER" id="PTHR37535:SF3">
    <property type="entry name" value="FLUG DOMAIN-CONTAINING PROTEIN"/>
    <property type="match status" value="1"/>
</dbReference>
<protein>
    <submittedName>
        <fullName evidence="1">Uncharacterized protein</fullName>
    </submittedName>
</protein>
<organism evidence="1 2">
    <name type="scientific">Talaromyces proteolyticus</name>
    <dbReference type="NCBI Taxonomy" id="1131652"/>
    <lineage>
        <taxon>Eukaryota</taxon>
        <taxon>Fungi</taxon>
        <taxon>Dikarya</taxon>
        <taxon>Ascomycota</taxon>
        <taxon>Pezizomycotina</taxon>
        <taxon>Eurotiomycetes</taxon>
        <taxon>Eurotiomycetidae</taxon>
        <taxon>Eurotiales</taxon>
        <taxon>Trichocomaceae</taxon>
        <taxon>Talaromyces</taxon>
        <taxon>Talaromyces sect. Bacilispori</taxon>
    </lineage>
</organism>
<evidence type="ECO:0000313" key="1">
    <source>
        <dbReference type="EMBL" id="KAH8692973.1"/>
    </source>
</evidence>
<name>A0AAD4PXQ1_9EURO</name>
<comment type="caution">
    <text evidence="1">The sequence shown here is derived from an EMBL/GenBank/DDBJ whole genome shotgun (WGS) entry which is preliminary data.</text>
</comment>
<dbReference type="RefSeq" id="XP_046068846.1">
    <property type="nucleotide sequence ID" value="XM_046219129.1"/>
</dbReference>
<evidence type="ECO:0000313" key="2">
    <source>
        <dbReference type="Proteomes" id="UP001201262"/>
    </source>
</evidence>
<sequence>MMLTAFILYFPFLYIRNELTTKYGLSAKHREKYPVTRIDLNILIQHLYTSDTHDYVHERGRFQQAFGLSLFSSSRARAGAIVESNTYQDINKALYYQHLSLNMRPEFLKGHRYDDETILPKNWIGEQKILKRAGSTPAATQASPQDFGRFGIFPGFGASPLSVSIFSGFGGFSMGGDMFSNSANPNANAALQTGFSGFGGFPIGGFSGFPGIAVFGGASAQVAAPILQSGGIVNGAYTAGSTATTSNTSPATIIREVKGLDED</sequence>
<dbReference type="EMBL" id="JAJTJA010000010">
    <property type="protein sequence ID" value="KAH8692973.1"/>
    <property type="molecule type" value="Genomic_DNA"/>
</dbReference>
<reference evidence="1" key="1">
    <citation type="submission" date="2021-12" db="EMBL/GenBank/DDBJ databases">
        <title>Convergent genome expansion in fungi linked to evolution of root-endophyte symbiosis.</title>
        <authorList>
            <consortium name="DOE Joint Genome Institute"/>
            <person name="Ke Y.-H."/>
            <person name="Bonito G."/>
            <person name="Liao H.-L."/>
            <person name="Looney B."/>
            <person name="Rojas-Flechas A."/>
            <person name="Nash J."/>
            <person name="Hameed K."/>
            <person name="Schadt C."/>
            <person name="Martin F."/>
            <person name="Crous P.W."/>
            <person name="Miettinen O."/>
            <person name="Magnuson J.K."/>
            <person name="Labbe J."/>
            <person name="Jacobson D."/>
            <person name="Doktycz M.J."/>
            <person name="Veneault-Fourrey C."/>
            <person name="Kuo A."/>
            <person name="Mondo S."/>
            <person name="Calhoun S."/>
            <person name="Riley R."/>
            <person name="Ohm R."/>
            <person name="LaButti K."/>
            <person name="Andreopoulos B."/>
            <person name="Pangilinan J."/>
            <person name="Nolan M."/>
            <person name="Tritt A."/>
            <person name="Clum A."/>
            <person name="Lipzen A."/>
            <person name="Daum C."/>
            <person name="Barry K."/>
            <person name="Grigoriev I.V."/>
            <person name="Vilgalys R."/>
        </authorList>
    </citation>
    <scope>NUCLEOTIDE SEQUENCE</scope>
    <source>
        <strain evidence="1">PMI_201</strain>
    </source>
</reference>
<keyword evidence="2" id="KW-1185">Reference proteome</keyword>
<gene>
    <name evidence="1" type="ORF">BGW36DRAFT_410141</name>
</gene>
<dbReference type="AlphaFoldDB" id="A0AAD4PXQ1"/>
<accession>A0AAD4PXQ1</accession>